<sequence>MNHDYLSVPEERPAMKRLKTDHQKECDNIMSSTDRYDAKGEGTPQNNVDREVQVGPVKELATGFVDKANELIKTYNDLTDKTSSAQLKDIWALLDDNAEIDSQTESVSPSSDVADRKMIHINYQCDTCNSTTSSSTAQSPSFRDIVMELSELPTSLSHLTNLAAKYYTNHNSQTNHIPVETDPRLLEYDVFRITGTWEECNDYQKLRDWVEARAQAGEGSSIGIRVIQLYRPRNEIKFTLTWCSTRSVGDAWVNNNASIIRVADIRPLIIPEKYLKVLLHNENLGRECKRYLIGEMQKFDSFGPFKYKDPKQIQLEFYWNNPAEGGSAHTRLQGKNSWTKWATKTLAAQFQATGGMGYLEVTAYPSQENTKQEKAAKRSKKGWRQ</sequence>
<dbReference type="Proteomes" id="UP001316803">
    <property type="component" value="Unassembled WGS sequence"/>
</dbReference>
<proteinExistence type="predicted"/>
<gene>
    <name evidence="1" type="ORF">OHC33_005566</name>
</gene>
<dbReference type="EMBL" id="JAKLMC020000011">
    <property type="protein sequence ID" value="KAK5953622.1"/>
    <property type="molecule type" value="Genomic_DNA"/>
</dbReference>
<comment type="caution">
    <text evidence="1">The sequence shown here is derived from an EMBL/GenBank/DDBJ whole genome shotgun (WGS) entry which is preliminary data.</text>
</comment>
<accession>A0AAN8ELK0</accession>
<name>A0AAN8ELK0_9EURO</name>
<evidence type="ECO:0000313" key="2">
    <source>
        <dbReference type="Proteomes" id="UP001316803"/>
    </source>
</evidence>
<evidence type="ECO:0000313" key="1">
    <source>
        <dbReference type="EMBL" id="KAK5953622.1"/>
    </source>
</evidence>
<reference evidence="1 2" key="1">
    <citation type="submission" date="2022-12" db="EMBL/GenBank/DDBJ databases">
        <title>Genomic features and morphological characterization of a novel Knufia sp. strain isolated from spacecraft assembly facility.</title>
        <authorList>
            <person name="Teixeira M."/>
            <person name="Chander A.M."/>
            <person name="Stajich J.E."/>
            <person name="Venkateswaran K."/>
        </authorList>
    </citation>
    <scope>NUCLEOTIDE SEQUENCE [LARGE SCALE GENOMIC DNA]</scope>
    <source>
        <strain evidence="1 2">FJI-L2-BK-P2</strain>
    </source>
</reference>
<keyword evidence="2" id="KW-1185">Reference proteome</keyword>
<protein>
    <submittedName>
        <fullName evidence="1">Uncharacterized protein</fullName>
    </submittedName>
</protein>
<organism evidence="1 2">
    <name type="scientific">Knufia fluminis</name>
    <dbReference type="NCBI Taxonomy" id="191047"/>
    <lineage>
        <taxon>Eukaryota</taxon>
        <taxon>Fungi</taxon>
        <taxon>Dikarya</taxon>
        <taxon>Ascomycota</taxon>
        <taxon>Pezizomycotina</taxon>
        <taxon>Eurotiomycetes</taxon>
        <taxon>Chaetothyriomycetidae</taxon>
        <taxon>Chaetothyriales</taxon>
        <taxon>Trichomeriaceae</taxon>
        <taxon>Knufia</taxon>
    </lineage>
</organism>
<dbReference type="AlphaFoldDB" id="A0AAN8ELK0"/>